<dbReference type="RefSeq" id="WP_191325318.1">
    <property type="nucleotide sequence ID" value="NZ_BMZP01000016.1"/>
</dbReference>
<dbReference type="EC" id="2.3.-.-" evidence="3"/>
<keyword evidence="3" id="KW-0808">Transferase</keyword>
<dbReference type="PANTHER" id="PTHR23028">
    <property type="entry name" value="ACETYLTRANSFERASE"/>
    <property type="match status" value="1"/>
</dbReference>
<feature type="transmembrane region" description="Helical" evidence="1">
    <location>
        <begin position="270"/>
        <end position="291"/>
    </location>
</feature>
<evidence type="ECO:0000259" key="2">
    <source>
        <dbReference type="Pfam" id="PF01757"/>
    </source>
</evidence>
<accession>A0ABV7V8L8</accession>
<feature type="transmembrane region" description="Helical" evidence="1">
    <location>
        <begin position="157"/>
        <end position="175"/>
    </location>
</feature>
<dbReference type="EMBL" id="JBHRYE010000039">
    <property type="protein sequence ID" value="MFC3673191.1"/>
    <property type="molecule type" value="Genomic_DNA"/>
</dbReference>
<evidence type="ECO:0000313" key="3">
    <source>
        <dbReference type="EMBL" id="MFC3673191.1"/>
    </source>
</evidence>
<keyword evidence="3" id="KW-0012">Acyltransferase</keyword>
<feature type="transmembrane region" description="Helical" evidence="1">
    <location>
        <begin position="187"/>
        <end position="204"/>
    </location>
</feature>
<keyword evidence="1" id="KW-0812">Transmembrane</keyword>
<feature type="transmembrane region" description="Helical" evidence="1">
    <location>
        <begin position="76"/>
        <end position="94"/>
    </location>
</feature>
<dbReference type="Proteomes" id="UP001595683">
    <property type="component" value="Unassembled WGS sequence"/>
</dbReference>
<feature type="transmembrane region" description="Helical" evidence="1">
    <location>
        <begin position="133"/>
        <end position="150"/>
    </location>
</feature>
<feature type="transmembrane region" description="Helical" evidence="1">
    <location>
        <begin position="303"/>
        <end position="323"/>
    </location>
</feature>
<feature type="transmembrane region" description="Helical" evidence="1">
    <location>
        <begin position="12"/>
        <end position="30"/>
    </location>
</feature>
<feature type="transmembrane region" description="Helical" evidence="1">
    <location>
        <begin position="239"/>
        <end position="258"/>
    </location>
</feature>
<protein>
    <submittedName>
        <fullName evidence="3">Acyltransferase family protein</fullName>
        <ecNumber evidence="3">2.3.-.-</ecNumber>
    </submittedName>
</protein>
<feature type="transmembrane region" description="Helical" evidence="1">
    <location>
        <begin position="216"/>
        <end position="233"/>
    </location>
</feature>
<organism evidence="3 4">
    <name type="scientific">Novosphingobium pokkalii</name>
    <dbReference type="NCBI Taxonomy" id="1770194"/>
    <lineage>
        <taxon>Bacteria</taxon>
        <taxon>Pseudomonadati</taxon>
        <taxon>Pseudomonadota</taxon>
        <taxon>Alphaproteobacteria</taxon>
        <taxon>Sphingomonadales</taxon>
        <taxon>Sphingomonadaceae</taxon>
        <taxon>Novosphingobium</taxon>
    </lineage>
</organism>
<dbReference type="PANTHER" id="PTHR23028:SF134">
    <property type="entry name" value="PUTATIVE (AFU_ORTHOLOGUE AFUA_4G08520)-RELATED"/>
    <property type="match status" value="1"/>
</dbReference>
<feature type="transmembrane region" description="Helical" evidence="1">
    <location>
        <begin position="36"/>
        <end position="55"/>
    </location>
</feature>
<reference evidence="4" key="1">
    <citation type="journal article" date="2019" name="Int. J. Syst. Evol. Microbiol.">
        <title>The Global Catalogue of Microorganisms (GCM) 10K type strain sequencing project: providing services to taxonomists for standard genome sequencing and annotation.</title>
        <authorList>
            <consortium name="The Broad Institute Genomics Platform"/>
            <consortium name="The Broad Institute Genome Sequencing Center for Infectious Disease"/>
            <person name="Wu L."/>
            <person name="Ma J."/>
        </authorList>
    </citation>
    <scope>NUCLEOTIDE SEQUENCE [LARGE SCALE GENOMIC DNA]</scope>
    <source>
        <strain evidence="4">KCTC 42224</strain>
    </source>
</reference>
<dbReference type="InterPro" id="IPR002656">
    <property type="entry name" value="Acyl_transf_3_dom"/>
</dbReference>
<keyword evidence="1" id="KW-0472">Membrane</keyword>
<keyword evidence="4" id="KW-1185">Reference proteome</keyword>
<sequence length="351" mass="38374">MKAHFHVLDGFRGIAAIAVVVAHGWVLLGYKVAVHGYLAVDLFFLLSGFVIAQAYEQRLRNGMALADFCRRRWLRLYPMIALGAVLGAGVTLATRPVTPIDFVGTFIAQLLVLPTPFSHVPGFGPWPLNPPSWSLFWELLANAAFAVWLVHWRNRQLALLCLVAGAGLACVALIHRDIEVGFTLTSFYGGPLRTFFSFPLGILLSRLHRPSAARQSSGKIGLCLAGALVLILFGPTRSWAYDMVTVMVVFPLILLVAIRTDASHPCWTWLGNMSYPLYLLHNPLLKIIVAWRPHPVGGLADLALLGAYLGLALAAATLVGRFYDTPIRRILERRRATPGLPILGAQPAGGF</sequence>
<evidence type="ECO:0000313" key="4">
    <source>
        <dbReference type="Proteomes" id="UP001595683"/>
    </source>
</evidence>
<comment type="caution">
    <text evidence="3">The sequence shown here is derived from an EMBL/GenBank/DDBJ whole genome shotgun (WGS) entry which is preliminary data.</text>
</comment>
<evidence type="ECO:0000256" key="1">
    <source>
        <dbReference type="SAM" id="Phobius"/>
    </source>
</evidence>
<feature type="domain" description="Acyltransferase 3" evidence="2">
    <location>
        <begin position="8"/>
        <end position="319"/>
    </location>
</feature>
<dbReference type="Pfam" id="PF01757">
    <property type="entry name" value="Acyl_transf_3"/>
    <property type="match status" value="1"/>
</dbReference>
<proteinExistence type="predicted"/>
<keyword evidence="1" id="KW-1133">Transmembrane helix</keyword>
<dbReference type="InterPro" id="IPR050879">
    <property type="entry name" value="Acyltransferase_3"/>
</dbReference>
<name>A0ABV7V8L8_9SPHN</name>
<dbReference type="GO" id="GO:0016746">
    <property type="term" value="F:acyltransferase activity"/>
    <property type="evidence" value="ECO:0007669"/>
    <property type="project" value="UniProtKB-KW"/>
</dbReference>
<gene>
    <name evidence="3" type="ORF">ACFOOT_17355</name>
</gene>